<evidence type="ECO:0000256" key="2">
    <source>
        <dbReference type="SAM" id="SignalP"/>
    </source>
</evidence>
<dbReference type="AlphaFoldDB" id="A0A8J6HH91"/>
<protein>
    <recommendedName>
        <fullName evidence="5">DUF4794 domain-containing protein</fullName>
    </recommendedName>
</protein>
<accession>A0A8J6HH91</accession>
<feature type="compositionally biased region" description="Basic and acidic residues" evidence="1">
    <location>
        <begin position="109"/>
        <end position="123"/>
    </location>
</feature>
<gene>
    <name evidence="3" type="ORF">GEV33_008589</name>
</gene>
<name>A0A8J6HH91_TENMO</name>
<dbReference type="Proteomes" id="UP000719412">
    <property type="component" value="Unassembled WGS sequence"/>
</dbReference>
<evidence type="ECO:0008006" key="5">
    <source>
        <dbReference type="Google" id="ProtNLM"/>
    </source>
</evidence>
<dbReference type="EMBL" id="JABDTM020024527">
    <property type="protein sequence ID" value="KAH0814202.1"/>
    <property type="molecule type" value="Genomic_DNA"/>
</dbReference>
<reference evidence="3" key="2">
    <citation type="submission" date="2021-08" db="EMBL/GenBank/DDBJ databases">
        <authorList>
            <person name="Eriksson T."/>
        </authorList>
    </citation>
    <scope>NUCLEOTIDE SEQUENCE</scope>
    <source>
        <strain evidence="3">Stoneville</strain>
        <tissue evidence="3">Whole head</tissue>
    </source>
</reference>
<keyword evidence="4" id="KW-1185">Reference proteome</keyword>
<feature type="compositionally biased region" description="Low complexity" evidence="1">
    <location>
        <begin position="77"/>
        <end position="98"/>
    </location>
</feature>
<reference evidence="3" key="1">
    <citation type="journal article" date="2020" name="J Insects Food Feed">
        <title>The yellow mealworm (Tenebrio molitor) genome: a resource for the emerging insects as food and feed industry.</title>
        <authorList>
            <person name="Eriksson T."/>
            <person name="Andere A."/>
            <person name="Kelstrup H."/>
            <person name="Emery V."/>
            <person name="Picard C."/>
        </authorList>
    </citation>
    <scope>NUCLEOTIDE SEQUENCE</scope>
    <source>
        <strain evidence="3">Stoneville</strain>
        <tissue evidence="3">Whole head</tissue>
    </source>
</reference>
<feature type="compositionally biased region" description="Polar residues" evidence="1">
    <location>
        <begin position="99"/>
        <end position="108"/>
    </location>
</feature>
<evidence type="ECO:0000313" key="4">
    <source>
        <dbReference type="Proteomes" id="UP000719412"/>
    </source>
</evidence>
<comment type="caution">
    <text evidence="3">The sequence shown here is derived from an EMBL/GenBank/DDBJ whole genome shotgun (WGS) entry which is preliminary data.</text>
</comment>
<sequence>MKLLVVVLLVGTVCADYRFYNPRYPVDNREQDGPYQPSGWRPSGPPFALPARQQLPRQEYGPPPQTYGTPSQEYGPPEATTTESQESTTTEAPTTTTENVQEAEQLSDSNRENEVRENEKLTEENSAVTQQGIYYIYHPSGLLQRVIYMTRDDTGNMAYSAQLKYENVEPIREPIYTYDPKTFAFKQLQI</sequence>
<organism evidence="3 4">
    <name type="scientific">Tenebrio molitor</name>
    <name type="common">Yellow mealworm beetle</name>
    <dbReference type="NCBI Taxonomy" id="7067"/>
    <lineage>
        <taxon>Eukaryota</taxon>
        <taxon>Metazoa</taxon>
        <taxon>Ecdysozoa</taxon>
        <taxon>Arthropoda</taxon>
        <taxon>Hexapoda</taxon>
        <taxon>Insecta</taxon>
        <taxon>Pterygota</taxon>
        <taxon>Neoptera</taxon>
        <taxon>Endopterygota</taxon>
        <taxon>Coleoptera</taxon>
        <taxon>Polyphaga</taxon>
        <taxon>Cucujiformia</taxon>
        <taxon>Tenebrionidae</taxon>
        <taxon>Tenebrio</taxon>
    </lineage>
</organism>
<feature type="chain" id="PRO_5035219328" description="DUF4794 domain-containing protein" evidence="2">
    <location>
        <begin position="16"/>
        <end position="190"/>
    </location>
</feature>
<evidence type="ECO:0000313" key="3">
    <source>
        <dbReference type="EMBL" id="KAH0814202.1"/>
    </source>
</evidence>
<keyword evidence="2" id="KW-0732">Signal</keyword>
<feature type="signal peptide" evidence="2">
    <location>
        <begin position="1"/>
        <end position="15"/>
    </location>
</feature>
<feature type="region of interest" description="Disordered" evidence="1">
    <location>
        <begin position="23"/>
        <end position="125"/>
    </location>
</feature>
<evidence type="ECO:0000256" key="1">
    <source>
        <dbReference type="SAM" id="MobiDB-lite"/>
    </source>
</evidence>
<proteinExistence type="predicted"/>